<keyword evidence="10" id="KW-1185">Reference proteome</keyword>
<comment type="catalytic activity">
    <reaction evidence="7">
        <text>tetracosanoate + ATP + CoA = tetracosanoyl-CoA + AMP + diphosphate</text>
        <dbReference type="Rhea" id="RHEA:33639"/>
        <dbReference type="ChEBI" id="CHEBI:30616"/>
        <dbReference type="ChEBI" id="CHEBI:31014"/>
        <dbReference type="ChEBI" id="CHEBI:33019"/>
        <dbReference type="ChEBI" id="CHEBI:57287"/>
        <dbReference type="ChEBI" id="CHEBI:65052"/>
        <dbReference type="ChEBI" id="CHEBI:456215"/>
    </reaction>
    <physiologicalReaction direction="left-to-right" evidence="7">
        <dbReference type="Rhea" id="RHEA:33640"/>
    </physiologicalReaction>
</comment>
<evidence type="ECO:0000256" key="1">
    <source>
        <dbReference type="ARBA" id="ARBA00006432"/>
    </source>
</evidence>
<keyword evidence="3" id="KW-0443">Lipid metabolism</keyword>
<accession>A0AAD9N5M7</accession>
<dbReference type="InterPro" id="IPR000873">
    <property type="entry name" value="AMP-dep_synth/lig_dom"/>
</dbReference>
<dbReference type="Pfam" id="PF00501">
    <property type="entry name" value="AMP-binding"/>
    <property type="match status" value="1"/>
</dbReference>
<reference evidence="9" key="1">
    <citation type="journal article" date="2023" name="Mol. Biol. Evol.">
        <title>Third-Generation Sequencing Reveals the Adaptive Role of the Epigenome in Three Deep-Sea Polychaetes.</title>
        <authorList>
            <person name="Perez M."/>
            <person name="Aroh O."/>
            <person name="Sun Y."/>
            <person name="Lan Y."/>
            <person name="Juniper S.K."/>
            <person name="Young C.R."/>
            <person name="Angers B."/>
            <person name="Qian P.Y."/>
        </authorList>
    </citation>
    <scope>NUCLEOTIDE SEQUENCE</scope>
    <source>
        <strain evidence="9">P08H-3</strain>
    </source>
</reference>
<evidence type="ECO:0000259" key="8">
    <source>
        <dbReference type="Pfam" id="PF00501"/>
    </source>
</evidence>
<name>A0AAD9N5M7_9ANNE</name>
<dbReference type="PANTHER" id="PTHR43107">
    <property type="entry name" value="LONG-CHAIN FATTY ACID TRANSPORT PROTEIN"/>
    <property type="match status" value="1"/>
</dbReference>
<dbReference type="GO" id="GO:0044539">
    <property type="term" value="P:long-chain fatty acid import into cell"/>
    <property type="evidence" value="ECO:0007669"/>
    <property type="project" value="TreeGrafter"/>
</dbReference>
<proteinExistence type="inferred from homology"/>
<dbReference type="PROSITE" id="PS00455">
    <property type="entry name" value="AMP_BINDING"/>
    <property type="match status" value="1"/>
</dbReference>
<organism evidence="9 10">
    <name type="scientific">Paralvinella palmiformis</name>
    <dbReference type="NCBI Taxonomy" id="53620"/>
    <lineage>
        <taxon>Eukaryota</taxon>
        <taxon>Metazoa</taxon>
        <taxon>Spiralia</taxon>
        <taxon>Lophotrochozoa</taxon>
        <taxon>Annelida</taxon>
        <taxon>Polychaeta</taxon>
        <taxon>Sedentaria</taxon>
        <taxon>Canalipalpata</taxon>
        <taxon>Terebellida</taxon>
        <taxon>Terebelliformia</taxon>
        <taxon>Alvinellidae</taxon>
        <taxon>Paralvinella</taxon>
    </lineage>
</organism>
<evidence type="ECO:0000256" key="6">
    <source>
        <dbReference type="ARBA" id="ARBA00041297"/>
    </source>
</evidence>
<dbReference type="Proteomes" id="UP001208570">
    <property type="component" value="Unassembled WGS sequence"/>
</dbReference>
<feature type="domain" description="AMP-dependent synthetase/ligase" evidence="8">
    <location>
        <begin position="57"/>
        <end position="359"/>
    </location>
</feature>
<evidence type="ECO:0000256" key="2">
    <source>
        <dbReference type="ARBA" id="ARBA00022598"/>
    </source>
</evidence>
<dbReference type="GO" id="GO:0004467">
    <property type="term" value="F:long-chain fatty acid-CoA ligase activity"/>
    <property type="evidence" value="ECO:0007669"/>
    <property type="project" value="UniProtKB-EC"/>
</dbReference>
<comment type="caution">
    <text evidence="9">The sequence shown here is derived from an EMBL/GenBank/DDBJ whole genome shotgun (WGS) entry which is preliminary data.</text>
</comment>
<evidence type="ECO:0000256" key="5">
    <source>
        <dbReference type="ARBA" id="ARBA00036527"/>
    </source>
</evidence>
<keyword evidence="3" id="KW-0276">Fatty acid metabolism</keyword>
<dbReference type="InterPro" id="IPR020845">
    <property type="entry name" value="AMP-binding_CS"/>
</dbReference>
<dbReference type="GO" id="GO:0005886">
    <property type="term" value="C:plasma membrane"/>
    <property type="evidence" value="ECO:0007669"/>
    <property type="project" value="TreeGrafter"/>
</dbReference>
<dbReference type="FunFam" id="3.30.300.30:FF:000002">
    <property type="entry name" value="Long-chain fatty acid transport protein 1"/>
    <property type="match status" value="1"/>
</dbReference>
<dbReference type="Gene3D" id="3.40.50.12780">
    <property type="entry name" value="N-terminal domain of ligase-like"/>
    <property type="match status" value="1"/>
</dbReference>
<dbReference type="Gene3D" id="3.30.300.30">
    <property type="match status" value="1"/>
</dbReference>
<comment type="catalytic activity">
    <reaction evidence="5">
        <text>a very long-chain fatty acid + ATP + CoA = a very long-chain fatty acyl-CoA + AMP + diphosphate</text>
        <dbReference type="Rhea" id="RHEA:54536"/>
        <dbReference type="ChEBI" id="CHEBI:30616"/>
        <dbReference type="ChEBI" id="CHEBI:33019"/>
        <dbReference type="ChEBI" id="CHEBI:57287"/>
        <dbReference type="ChEBI" id="CHEBI:58950"/>
        <dbReference type="ChEBI" id="CHEBI:138261"/>
        <dbReference type="ChEBI" id="CHEBI:456215"/>
    </reaction>
    <physiologicalReaction direction="left-to-right" evidence="5">
        <dbReference type="Rhea" id="RHEA:54537"/>
    </physiologicalReaction>
</comment>
<protein>
    <recommendedName>
        <fullName evidence="4">long-chain-fatty-acid--CoA ligase</fullName>
        <ecNumber evidence="4">6.2.1.3</ecNumber>
    </recommendedName>
    <alternativeName>
        <fullName evidence="6">Long-chain-fatty-acid--CoA ligase</fullName>
    </alternativeName>
</protein>
<keyword evidence="2" id="KW-0436">Ligase</keyword>
<dbReference type="PANTHER" id="PTHR43107:SF22">
    <property type="entry name" value="VERY LONG-CHAIN ACYL-COA SYNTHETASE"/>
    <property type="match status" value="1"/>
</dbReference>
<dbReference type="EMBL" id="JAODUP010000180">
    <property type="protein sequence ID" value="KAK2157972.1"/>
    <property type="molecule type" value="Genomic_DNA"/>
</dbReference>
<dbReference type="InterPro" id="IPR045851">
    <property type="entry name" value="AMP-bd_C_sf"/>
</dbReference>
<dbReference type="SUPFAM" id="SSF56801">
    <property type="entry name" value="Acetyl-CoA synthetase-like"/>
    <property type="match status" value="1"/>
</dbReference>
<dbReference type="AlphaFoldDB" id="A0AAD9N5M7"/>
<dbReference type="EC" id="6.2.1.3" evidence="4"/>
<evidence type="ECO:0000256" key="4">
    <source>
        <dbReference type="ARBA" id="ARBA00026121"/>
    </source>
</evidence>
<dbReference type="GO" id="GO:0005324">
    <property type="term" value="F:long-chain fatty acid transmembrane transporter activity"/>
    <property type="evidence" value="ECO:0007669"/>
    <property type="project" value="TreeGrafter"/>
</dbReference>
<evidence type="ECO:0000256" key="7">
    <source>
        <dbReference type="ARBA" id="ARBA00048666"/>
    </source>
</evidence>
<sequence>MIQYVAGAAGCLAALAYLLYKRYSWIKYDLVFLRNLSRLIIPIMKATTRGKFLCDLFEEHTDKMPKKTYIIFKDQHYTFQFVDKQMNKMGHAAMALGIKKGDTVALLMANEPAFIWTTYGDELIEAVEEIYPEIEPQGVKVYVIGDSKKSRPEAFYSLNDILDQASDQRPDRKCRAGITLNSTLCYIYTSGTTGLPKAAIITQMKSLLIGLSLKGIQLNKDDILYSPLPLYHSAGQLGAVGNTVFTGATLVICSKFSASHFIEECRRHNVTVIQYIGELCRYLLATPKASSLNYICISPRDKEHFIRAAFGNGLREDIWSEFQERFNIPLIAEGYIATEGNVGLINAQNRCGSIGRLSPLLSYLTPAYLIKYDVENDQPIRTKDGFCIEVGCNQPGLLVALIKKTLPFEGYKGDKRLTEKKILRDVFRKGDQYFNSGDLMSVDKDYFVYFKDRVGDTFRWKGENVSTIEVSNMLTELYWIEEANVYGVQIPGQDGRAGMASLTLPEGHELSIADLESLYQHCSNVLPSYAWPRFIRIQNVQTITSTFKLRKIELVRDGFDPVKVNPDLLYFLDLVNKSYVPMTDHLFNEIISVRVNSNILSGEENATVHGLDHVECSDNDYYYANCDEEKGLYYTGDDYSKHLASMHKVMIDYLIPSLKIITYVQTDLYVV</sequence>
<evidence type="ECO:0000313" key="10">
    <source>
        <dbReference type="Proteomes" id="UP001208570"/>
    </source>
</evidence>
<dbReference type="GO" id="GO:0005789">
    <property type="term" value="C:endoplasmic reticulum membrane"/>
    <property type="evidence" value="ECO:0007669"/>
    <property type="project" value="TreeGrafter"/>
</dbReference>
<evidence type="ECO:0000313" key="9">
    <source>
        <dbReference type="EMBL" id="KAK2157972.1"/>
    </source>
</evidence>
<gene>
    <name evidence="9" type="ORF">LSH36_180g05035</name>
</gene>
<dbReference type="InterPro" id="IPR042099">
    <property type="entry name" value="ANL_N_sf"/>
</dbReference>
<comment type="similarity">
    <text evidence="1">Belongs to the ATP-dependent AMP-binding enzyme family.</text>
</comment>
<evidence type="ECO:0000256" key="3">
    <source>
        <dbReference type="ARBA" id="ARBA00022832"/>
    </source>
</evidence>